<gene>
    <name evidence="1" type="ORF">H2O73_11435</name>
</gene>
<dbReference type="Gene3D" id="3.40.50.300">
    <property type="entry name" value="P-loop containing nucleotide triphosphate hydrolases"/>
    <property type="match status" value="1"/>
</dbReference>
<dbReference type="Pfam" id="PF13671">
    <property type="entry name" value="AAA_33"/>
    <property type="match status" value="1"/>
</dbReference>
<dbReference type="RefSeq" id="WP_182108980.1">
    <property type="nucleotide sequence ID" value="NZ_JACFYF010000006.1"/>
</dbReference>
<sequence>MAKLTLIRGLPGSGKSTLAKRYSALHFEADMYFVNAKGEYCFDASQLENAHRWCQKQTEMALRRGDDVVVSNTFVRRWEIKPYFEMAKKLAAQFEIVECNGNYGSVHNVEQSVIDKMRTRWQEWK</sequence>
<name>A0A7W2FRJ9_9VIBR</name>
<dbReference type="InterPro" id="IPR026302">
    <property type="entry name" value="NEDD4-bd_p2"/>
</dbReference>
<keyword evidence="1" id="KW-0547">Nucleotide-binding</keyword>
<keyword evidence="1" id="KW-0067">ATP-binding</keyword>
<dbReference type="SUPFAM" id="SSF52540">
    <property type="entry name" value="P-loop containing nucleoside triphosphate hydrolases"/>
    <property type="match status" value="1"/>
</dbReference>
<accession>A0A7W2FRJ9</accession>
<dbReference type="Proteomes" id="UP000571701">
    <property type="component" value="Unassembled WGS sequence"/>
</dbReference>
<keyword evidence="2" id="KW-1185">Reference proteome</keyword>
<dbReference type="AlphaFoldDB" id="A0A7W2FRJ9"/>
<dbReference type="InterPro" id="IPR027417">
    <property type="entry name" value="P-loop_NTPase"/>
</dbReference>
<reference evidence="1 2" key="1">
    <citation type="submission" date="2020-07" db="EMBL/GenBank/DDBJ databases">
        <title>Vibrio marinisediminis sp. nov., isolated from marine sediment.</title>
        <authorList>
            <person name="Ji X."/>
        </authorList>
    </citation>
    <scope>NUCLEOTIDE SEQUENCE [LARGE SCALE GENOMIC DNA]</scope>
    <source>
        <strain evidence="1 2">404</strain>
    </source>
</reference>
<comment type="caution">
    <text evidence="1">The sequence shown here is derived from an EMBL/GenBank/DDBJ whole genome shotgun (WGS) entry which is preliminary data.</text>
</comment>
<proteinExistence type="predicted"/>
<dbReference type="EMBL" id="JACFYF010000006">
    <property type="protein sequence ID" value="MBA5762961.1"/>
    <property type="molecule type" value="Genomic_DNA"/>
</dbReference>
<evidence type="ECO:0000313" key="1">
    <source>
        <dbReference type="EMBL" id="MBA5762961.1"/>
    </source>
</evidence>
<organism evidence="1 2">
    <name type="scientific">Vibrio marinisediminis</name>
    <dbReference type="NCBI Taxonomy" id="2758441"/>
    <lineage>
        <taxon>Bacteria</taxon>
        <taxon>Pseudomonadati</taxon>
        <taxon>Pseudomonadota</taxon>
        <taxon>Gammaproteobacteria</taxon>
        <taxon>Vibrionales</taxon>
        <taxon>Vibrionaceae</taxon>
        <taxon>Vibrio</taxon>
    </lineage>
</organism>
<protein>
    <submittedName>
        <fullName evidence="1">ATP-binding protein</fullName>
    </submittedName>
</protein>
<dbReference type="PANTHER" id="PTHR13308:SF40">
    <property type="entry name" value="NEDD4-BINDING PROTEIN 2-LIKE 1"/>
    <property type="match status" value="1"/>
</dbReference>
<dbReference type="PANTHER" id="PTHR13308">
    <property type="entry name" value="NEDD4-BINDING PROTEIN 2-LIKE 1"/>
    <property type="match status" value="1"/>
</dbReference>
<dbReference type="GO" id="GO:0005524">
    <property type="term" value="F:ATP binding"/>
    <property type="evidence" value="ECO:0007669"/>
    <property type="project" value="UniProtKB-KW"/>
</dbReference>
<evidence type="ECO:0000313" key="2">
    <source>
        <dbReference type="Proteomes" id="UP000571701"/>
    </source>
</evidence>